<evidence type="ECO:0000256" key="1">
    <source>
        <dbReference type="ARBA" id="ARBA00009998"/>
    </source>
</evidence>
<sequence length="80" mass="8697">MSSEPDAIPISSLGYEAARDELIEVVTTLERGVGSLDESLRLWERGEKLAKHCEAALAGARRRIEDALAAADEDRGDDEV</sequence>
<comment type="catalytic activity">
    <reaction evidence="6">
        <text>Exonucleolytic cleavage in either 5'- to 3'- or 3'- to 5'-direction to yield nucleoside 5'-phosphates.</text>
        <dbReference type="EC" id="3.1.11.6"/>
    </reaction>
</comment>
<dbReference type="NCBIfam" id="NF002139">
    <property type="entry name" value="PRK00977.1-3"/>
    <property type="match status" value="1"/>
</dbReference>
<evidence type="ECO:0000256" key="5">
    <source>
        <dbReference type="ARBA" id="ARBA00022839"/>
    </source>
</evidence>
<evidence type="ECO:0000313" key="7">
    <source>
        <dbReference type="EMBL" id="ORA68970.1"/>
    </source>
</evidence>
<organism evidence="7 8">
    <name type="scientific">Mycolicibacterium insubricum</name>
    <dbReference type="NCBI Taxonomy" id="444597"/>
    <lineage>
        <taxon>Bacteria</taxon>
        <taxon>Bacillati</taxon>
        <taxon>Actinomycetota</taxon>
        <taxon>Actinomycetes</taxon>
        <taxon>Mycobacteriales</taxon>
        <taxon>Mycobacteriaceae</taxon>
        <taxon>Mycolicibacterium</taxon>
    </lineage>
</organism>
<gene>
    <name evidence="6" type="primary">xseB</name>
    <name evidence="7" type="ORF">BST26_14060</name>
</gene>
<dbReference type="GO" id="GO:0009318">
    <property type="term" value="C:exodeoxyribonuclease VII complex"/>
    <property type="evidence" value="ECO:0007669"/>
    <property type="project" value="UniProtKB-UniRule"/>
</dbReference>
<dbReference type="EC" id="3.1.11.6" evidence="6"/>
<dbReference type="PANTHER" id="PTHR34137:SF1">
    <property type="entry name" value="EXODEOXYRIBONUCLEASE 7 SMALL SUBUNIT"/>
    <property type="match status" value="1"/>
</dbReference>
<evidence type="ECO:0000256" key="2">
    <source>
        <dbReference type="ARBA" id="ARBA00022490"/>
    </source>
</evidence>
<dbReference type="Proteomes" id="UP000192801">
    <property type="component" value="Unassembled WGS sequence"/>
</dbReference>
<dbReference type="NCBIfam" id="TIGR01280">
    <property type="entry name" value="xseB"/>
    <property type="match status" value="1"/>
</dbReference>
<proteinExistence type="inferred from homology"/>
<evidence type="ECO:0000256" key="3">
    <source>
        <dbReference type="ARBA" id="ARBA00022722"/>
    </source>
</evidence>
<evidence type="ECO:0000256" key="4">
    <source>
        <dbReference type="ARBA" id="ARBA00022801"/>
    </source>
</evidence>
<dbReference type="GO" id="GO:0006308">
    <property type="term" value="P:DNA catabolic process"/>
    <property type="evidence" value="ECO:0007669"/>
    <property type="project" value="UniProtKB-UniRule"/>
</dbReference>
<reference evidence="7 8" key="1">
    <citation type="submission" date="2016-12" db="EMBL/GenBank/DDBJ databases">
        <title>The new phylogeny of genus Mycobacterium.</title>
        <authorList>
            <person name="Tortoli E."/>
            <person name="Trovato A."/>
            <person name="Cirillo D.M."/>
        </authorList>
    </citation>
    <scope>NUCLEOTIDE SEQUENCE [LARGE SCALE GENOMIC DNA]</scope>
    <source>
        <strain evidence="7 8">DSM 45130</strain>
    </source>
</reference>
<comment type="subcellular location">
    <subcellularLocation>
        <location evidence="6">Cytoplasm</location>
    </subcellularLocation>
</comment>
<dbReference type="AlphaFoldDB" id="A0A1X0DB27"/>
<name>A0A1X0DB27_9MYCO</name>
<keyword evidence="5 6" id="KW-0269">Exonuclease</keyword>
<keyword evidence="3 6" id="KW-0540">Nuclease</keyword>
<dbReference type="InterPro" id="IPR037004">
    <property type="entry name" value="Exonuc_VII_ssu_sf"/>
</dbReference>
<keyword evidence="4 6" id="KW-0378">Hydrolase</keyword>
<dbReference type="STRING" id="444597.BST26_14060"/>
<dbReference type="OrthoDB" id="5244334at2"/>
<dbReference type="PANTHER" id="PTHR34137">
    <property type="entry name" value="EXODEOXYRIBONUCLEASE 7 SMALL SUBUNIT"/>
    <property type="match status" value="1"/>
</dbReference>
<protein>
    <recommendedName>
        <fullName evidence="6">Exodeoxyribonuclease 7 small subunit</fullName>
        <ecNumber evidence="6">3.1.11.6</ecNumber>
    </recommendedName>
    <alternativeName>
        <fullName evidence="6">Exodeoxyribonuclease VII small subunit</fullName>
        <shortName evidence="6">Exonuclease VII small subunit</shortName>
    </alternativeName>
</protein>
<comment type="similarity">
    <text evidence="1 6">Belongs to the XseB family.</text>
</comment>
<comment type="function">
    <text evidence="6">Bidirectionally degrades single-stranded DNA into large acid-insoluble oligonucleotides, which are then degraded further into small acid-soluble oligonucleotides.</text>
</comment>
<dbReference type="SUPFAM" id="SSF116842">
    <property type="entry name" value="XseB-like"/>
    <property type="match status" value="1"/>
</dbReference>
<dbReference type="GO" id="GO:0005829">
    <property type="term" value="C:cytosol"/>
    <property type="evidence" value="ECO:0007669"/>
    <property type="project" value="TreeGrafter"/>
</dbReference>
<keyword evidence="2 6" id="KW-0963">Cytoplasm</keyword>
<dbReference type="HAMAP" id="MF_00337">
    <property type="entry name" value="Exonuc_7_S"/>
    <property type="match status" value="1"/>
</dbReference>
<comment type="caution">
    <text evidence="7">The sequence shown here is derived from an EMBL/GenBank/DDBJ whole genome shotgun (WGS) entry which is preliminary data.</text>
</comment>
<evidence type="ECO:0000313" key="8">
    <source>
        <dbReference type="Proteomes" id="UP000192801"/>
    </source>
</evidence>
<comment type="subunit">
    <text evidence="6">Heterooligomer composed of large and small subunits.</text>
</comment>
<keyword evidence="8" id="KW-1185">Reference proteome</keyword>
<dbReference type="EMBL" id="MVHS01000034">
    <property type="protein sequence ID" value="ORA68970.1"/>
    <property type="molecule type" value="Genomic_DNA"/>
</dbReference>
<dbReference type="Gene3D" id="1.10.287.1040">
    <property type="entry name" value="Exonuclease VII, small subunit"/>
    <property type="match status" value="1"/>
</dbReference>
<evidence type="ECO:0000256" key="6">
    <source>
        <dbReference type="HAMAP-Rule" id="MF_00337"/>
    </source>
</evidence>
<dbReference type="RefSeq" id="WP_083031755.1">
    <property type="nucleotide sequence ID" value="NZ_AP022618.1"/>
</dbReference>
<accession>A0A1X0DB27</accession>
<dbReference type="InterPro" id="IPR003761">
    <property type="entry name" value="Exonuc_VII_S"/>
</dbReference>
<dbReference type="Pfam" id="PF02609">
    <property type="entry name" value="Exonuc_VII_S"/>
    <property type="match status" value="1"/>
</dbReference>
<dbReference type="GO" id="GO:0008855">
    <property type="term" value="F:exodeoxyribonuclease VII activity"/>
    <property type="evidence" value="ECO:0007669"/>
    <property type="project" value="UniProtKB-UniRule"/>
</dbReference>